<evidence type="ECO:0000313" key="4">
    <source>
        <dbReference type="Proteomes" id="UP000320913"/>
    </source>
</evidence>
<proteinExistence type="predicted"/>
<sequence>MDPRGQRPHQRPHRSGERRPLQDLPDLRAQSVTAPLALVTGASGFVGSHIVDELLRRGARVRCLLRSTSSRRWLEGKPVDFAEGDVRHREGLDAAVAGADWIVHAAGLTHAPSAEEFHRANVLGTEQILAAALGTSPAPRRFLYISSQAAAGPSRNGAPVTEDLEPRPVSASISAR</sequence>
<dbReference type="InterPro" id="IPR036291">
    <property type="entry name" value="NAD(P)-bd_dom_sf"/>
</dbReference>
<dbReference type="GO" id="GO:0005737">
    <property type="term" value="C:cytoplasm"/>
    <property type="evidence" value="ECO:0007669"/>
    <property type="project" value="TreeGrafter"/>
</dbReference>
<dbReference type="Proteomes" id="UP000320913">
    <property type="component" value="Unassembled WGS sequence"/>
</dbReference>
<dbReference type="InterPro" id="IPR051783">
    <property type="entry name" value="NAD(P)-dependent_oxidoreduct"/>
</dbReference>
<dbReference type="GO" id="GO:0004029">
    <property type="term" value="F:aldehyde dehydrogenase (NAD+) activity"/>
    <property type="evidence" value="ECO:0007669"/>
    <property type="project" value="TreeGrafter"/>
</dbReference>
<dbReference type="Gene3D" id="3.40.50.720">
    <property type="entry name" value="NAD(P)-binding Rossmann-like Domain"/>
    <property type="match status" value="1"/>
</dbReference>
<accession>A0A538SWN8</accession>
<feature type="region of interest" description="Disordered" evidence="1">
    <location>
        <begin position="1"/>
        <end position="25"/>
    </location>
</feature>
<evidence type="ECO:0000313" key="3">
    <source>
        <dbReference type="EMBL" id="TMQ55761.1"/>
    </source>
</evidence>
<dbReference type="InterPro" id="IPR001509">
    <property type="entry name" value="Epimerase_deHydtase"/>
</dbReference>
<dbReference type="PANTHER" id="PTHR48079:SF6">
    <property type="entry name" value="NAD(P)-BINDING DOMAIN-CONTAINING PROTEIN-RELATED"/>
    <property type="match status" value="1"/>
</dbReference>
<feature type="domain" description="NAD-dependent epimerase/dehydratase" evidence="2">
    <location>
        <begin position="37"/>
        <end position="169"/>
    </location>
</feature>
<protein>
    <submittedName>
        <fullName evidence="3">NAD-dependent epimerase/dehydratase family protein</fullName>
    </submittedName>
</protein>
<evidence type="ECO:0000256" key="1">
    <source>
        <dbReference type="SAM" id="MobiDB-lite"/>
    </source>
</evidence>
<dbReference type="PANTHER" id="PTHR48079">
    <property type="entry name" value="PROTEIN YEEZ"/>
    <property type="match status" value="1"/>
</dbReference>
<name>A0A538SWN8_UNCEI</name>
<dbReference type="Pfam" id="PF01370">
    <property type="entry name" value="Epimerase"/>
    <property type="match status" value="1"/>
</dbReference>
<feature type="compositionally biased region" description="Basic residues" evidence="1">
    <location>
        <begin position="1"/>
        <end position="13"/>
    </location>
</feature>
<feature type="region of interest" description="Disordered" evidence="1">
    <location>
        <begin position="150"/>
        <end position="176"/>
    </location>
</feature>
<evidence type="ECO:0000259" key="2">
    <source>
        <dbReference type="Pfam" id="PF01370"/>
    </source>
</evidence>
<dbReference type="EMBL" id="VBOV01000243">
    <property type="protein sequence ID" value="TMQ55761.1"/>
    <property type="molecule type" value="Genomic_DNA"/>
</dbReference>
<organism evidence="3 4">
    <name type="scientific">Eiseniibacteriota bacterium</name>
    <dbReference type="NCBI Taxonomy" id="2212470"/>
    <lineage>
        <taxon>Bacteria</taxon>
        <taxon>Candidatus Eiseniibacteriota</taxon>
    </lineage>
</organism>
<comment type="caution">
    <text evidence="3">The sequence shown here is derived from an EMBL/GenBank/DDBJ whole genome shotgun (WGS) entry which is preliminary data.</text>
</comment>
<gene>
    <name evidence="3" type="ORF">E6K75_09150</name>
</gene>
<reference evidence="3 4" key="1">
    <citation type="journal article" date="2019" name="Nat. Microbiol.">
        <title>Mediterranean grassland soil C-N compound turnover is dependent on rainfall and depth, and is mediated by genomically divergent microorganisms.</title>
        <authorList>
            <person name="Diamond S."/>
            <person name="Andeer P.F."/>
            <person name="Li Z."/>
            <person name="Crits-Christoph A."/>
            <person name="Burstein D."/>
            <person name="Anantharaman K."/>
            <person name="Lane K.R."/>
            <person name="Thomas B.C."/>
            <person name="Pan C."/>
            <person name="Northen T.R."/>
            <person name="Banfield J.F."/>
        </authorList>
    </citation>
    <scope>NUCLEOTIDE SEQUENCE [LARGE SCALE GENOMIC DNA]</scope>
    <source>
        <strain evidence="3">WS_5</strain>
    </source>
</reference>
<dbReference type="AlphaFoldDB" id="A0A538SWN8"/>
<dbReference type="SUPFAM" id="SSF51735">
    <property type="entry name" value="NAD(P)-binding Rossmann-fold domains"/>
    <property type="match status" value="1"/>
</dbReference>